<dbReference type="AlphaFoldDB" id="A0A4Z2IPY5"/>
<gene>
    <name evidence="1" type="ORF">EYF80_009928</name>
</gene>
<accession>A0A4Z2IPY5</accession>
<comment type="caution">
    <text evidence="1">The sequence shown here is derived from an EMBL/GenBank/DDBJ whole genome shotgun (WGS) entry which is preliminary data.</text>
</comment>
<organism evidence="1 2">
    <name type="scientific">Liparis tanakae</name>
    <name type="common">Tanaka's snailfish</name>
    <dbReference type="NCBI Taxonomy" id="230148"/>
    <lineage>
        <taxon>Eukaryota</taxon>
        <taxon>Metazoa</taxon>
        <taxon>Chordata</taxon>
        <taxon>Craniata</taxon>
        <taxon>Vertebrata</taxon>
        <taxon>Euteleostomi</taxon>
        <taxon>Actinopterygii</taxon>
        <taxon>Neopterygii</taxon>
        <taxon>Teleostei</taxon>
        <taxon>Neoteleostei</taxon>
        <taxon>Acanthomorphata</taxon>
        <taxon>Eupercaria</taxon>
        <taxon>Perciformes</taxon>
        <taxon>Cottioidei</taxon>
        <taxon>Cottales</taxon>
        <taxon>Liparidae</taxon>
        <taxon>Liparis</taxon>
    </lineage>
</organism>
<protein>
    <submittedName>
        <fullName evidence="1">Uncharacterized protein</fullName>
    </submittedName>
</protein>
<evidence type="ECO:0000313" key="1">
    <source>
        <dbReference type="EMBL" id="TNN79891.1"/>
    </source>
</evidence>
<name>A0A4Z2IPY5_9TELE</name>
<reference evidence="1 2" key="1">
    <citation type="submission" date="2019-03" db="EMBL/GenBank/DDBJ databases">
        <title>First draft genome of Liparis tanakae, snailfish: a comprehensive survey of snailfish specific genes.</title>
        <authorList>
            <person name="Kim W."/>
            <person name="Song I."/>
            <person name="Jeong J.-H."/>
            <person name="Kim D."/>
            <person name="Kim S."/>
            <person name="Ryu S."/>
            <person name="Song J.Y."/>
            <person name="Lee S.K."/>
        </authorList>
    </citation>
    <scope>NUCLEOTIDE SEQUENCE [LARGE SCALE GENOMIC DNA]</scope>
    <source>
        <tissue evidence="1">Muscle</tissue>
    </source>
</reference>
<proteinExistence type="predicted"/>
<dbReference type="Proteomes" id="UP000314294">
    <property type="component" value="Unassembled WGS sequence"/>
</dbReference>
<dbReference type="EMBL" id="SRLO01000060">
    <property type="protein sequence ID" value="TNN79891.1"/>
    <property type="molecule type" value="Genomic_DNA"/>
</dbReference>
<evidence type="ECO:0000313" key="2">
    <source>
        <dbReference type="Proteomes" id="UP000314294"/>
    </source>
</evidence>
<keyword evidence="2" id="KW-1185">Reference proteome</keyword>
<sequence>MSRAQRGPVVTNTHLGSRRLQGGACRRSYGHSVSLSEKIDGSKTIDPKQAIAGDPLTQISHKKPDIALLPLYACMRFKSHAASPVTIRSSLWDSIDTRLTGSASHFVGETPEVVSGVTSFR</sequence>